<keyword evidence="4" id="KW-0143">Chaperone</keyword>
<keyword evidence="3" id="KW-0963">Cytoplasm</keyword>
<dbReference type="RefSeq" id="WP_195003659.1">
    <property type="nucleotide sequence ID" value="NZ_JADLQN010000003.1"/>
</dbReference>
<accession>A0ABS0DEE7</accession>
<evidence type="ECO:0000256" key="1">
    <source>
        <dbReference type="ARBA" id="ARBA00004496"/>
    </source>
</evidence>
<dbReference type="Pfam" id="PF14011">
    <property type="entry name" value="ESX-1_EspG"/>
    <property type="match status" value="1"/>
</dbReference>
<sequence>MSVLGAAGGPSTLGSVSVGLDEMQFLLERLQFDELPVVLQAVGRYDNEADHDAAMQVAERALIDRGFLIDGVVHRELEDRLRTLYRPRWVLALRLVVNGQINRLALAQGDDLTVVALRGPFSYVLDEVDEDLPGPLIAALGPAEPLDIESMNAETELLAPVFGDTGDAATTANRLAKICTPARDAQALASALVEIHSHSQISAVVYGDGTREIADSHIAVFDTRGGRIVLTAAVADDGTKWTSISSGSTARLRTAIKDLISSLPEREEFPPQMAPQSL</sequence>
<comment type="subcellular location">
    <subcellularLocation>
        <location evidence="1">Cytoplasm</location>
    </subcellularLocation>
</comment>
<evidence type="ECO:0000313" key="5">
    <source>
        <dbReference type="EMBL" id="MBF6356841.1"/>
    </source>
</evidence>
<dbReference type="InterPro" id="IPR025734">
    <property type="entry name" value="EspG"/>
</dbReference>
<organism evidence="5 6">
    <name type="scientific">Nocardia higoensis</name>
    <dbReference type="NCBI Taxonomy" id="228599"/>
    <lineage>
        <taxon>Bacteria</taxon>
        <taxon>Bacillati</taxon>
        <taxon>Actinomycetota</taxon>
        <taxon>Actinomycetes</taxon>
        <taxon>Mycobacteriales</taxon>
        <taxon>Nocardiaceae</taxon>
        <taxon>Nocardia</taxon>
    </lineage>
</organism>
<dbReference type="EMBL" id="JADLQN010000003">
    <property type="protein sequence ID" value="MBF6356841.1"/>
    <property type="molecule type" value="Genomic_DNA"/>
</dbReference>
<reference evidence="5 6" key="1">
    <citation type="submission" date="2020-10" db="EMBL/GenBank/DDBJ databases">
        <title>Identification of Nocardia species via Next-generation sequencing and recognition of intraspecies genetic diversity.</title>
        <authorList>
            <person name="Li P."/>
            <person name="Li P."/>
            <person name="Lu B."/>
        </authorList>
    </citation>
    <scope>NUCLEOTIDE SEQUENCE [LARGE SCALE GENOMIC DNA]</scope>
    <source>
        <strain evidence="5 6">BJ06-0143</strain>
    </source>
</reference>
<dbReference type="Proteomes" id="UP000707731">
    <property type="component" value="Unassembled WGS sequence"/>
</dbReference>
<proteinExistence type="inferred from homology"/>
<gene>
    <name evidence="5" type="ORF">IU449_20215</name>
</gene>
<evidence type="ECO:0000256" key="2">
    <source>
        <dbReference type="ARBA" id="ARBA00006411"/>
    </source>
</evidence>
<evidence type="ECO:0000256" key="3">
    <source>
        <dbReference type="ARBA" id="ARBA00022490"/>
    </source>
</evidence>
<protein>
    <submittedName>
        <fullName evidence="5">ESX secretion-associated protein EspG</fullName>
    </submittedName>
</protein>
<keyword evidence="6" id="KW-1185">Reference proteome</keyword>
<comment type="similarity">
    <text evidence="2">Belongs to the EspG family.</text>
</comment>
<name>A0ABS0DEE7_9NOCA</name>
<comment type="caution">
    <text evidence="5">The sequence shown here is derived from an EMBL/GenBank/DDBJ whole genome shotgun (WGS) entry which is preliminary data.</text>
</comment>
<evidence type="ECO:0000256" key="4">
    <source>
        <dbReference type="ARBA" id="ARBA00023186"/>
    </source>
</evidence>
<evidence type="ECO:0000313" key="6">
    <source>
        <dbReference type="Proteomes" id="UP000707731"/>
    </source>
</evidence>